<dbReference type="PANTHER" id="PTHR13620:SF104">
    <property type="entry name" value="EXONUCLEASE 3'-5' DOMAIN-CONTAINING PROTEIN 2"/>
    <property type="match status" value="1"/>
</dbReference>
<feature type="region of interest" description="Disordered" evidence="3">
    <location>
        <begin position="299"/>
        <end position="332"/>
    </location>
</feature>
<evidence type="ECO:0000259" key="4">
    <source>
        <dbReference type="Pfam" id="PF01612"/>
    </source>
</evidence>
<dbReference type="PANTHER" id="PTHR13620">
    <property type="entry name" value="3-5 EXONUCLEASE"/>
    <property type="match status" value="1"/>
</dbReference>
<dbReference type="InterPro" id="IPR036397">
    <property type="entry name" value="RNaseH_sf"/>
</dbReference>
<feature type="compositionally biased region" description="Acidic residues" evidence="3">
    <location>
        <begin position="626"/>
        <end position="637"/>
    </location>
</feature>
<feature type="compositionally biased region" description="Polar residues" evidence="3">
    <location>
        <begin position="73"/>
        <end position="101"/>
    </location>
</feature>
<dbReference type="Gene3D" id="3.30.420.10">
    <property type="entry name" value="Ribonuclease H-like superfamily/Ribonuclease H"/>
    <property type="match status" value="1"/>
</dbReference>
<dbReference type="CDD" id="cd06141">
    <property type="entry name" value="WRN_exo"/>
    <property type="match status" value="1"/>
</dbReference>
<feature type="compositionally biased region" description="Polar residues" evidence="3">
    <location>
        <begin position="549"/>
        <end position="565"/>
    </location>
</feature>
<keyword evidence="1" id="KW-0540">Nuclease</keyword>
<proteinExistence type="predicted"/>
<comment type="caution">
    <text evidence="5">The sequence shown here is derived from an EMBL/GenBank/DDBJ whole genome shotgun (WGS) entry which is preliminary data.</text>
</comment>
<feature type="domain" description="3'-5' exonuclease" evidence="4">
    <location>
        <begin position="175"/>
        <end position="248"/>
    </location>
</feature>
<dbReference type="Proteomes" id="UP000663888">
    <property type="component" value="Unassembled WGS sequence"/>
</dbReference>
<feature type="domain" description="3'-5' exonuclease" evidence="4">
    <location>
        <begin position="341"/>
        <end position="395"/>
    </location>
</feature>
<keyword evidence="2" id="KW-0378">Hydrolase</keyword>
<reference evidence="5" key="1">
    <citation type="submission" date="2021-01" db="EMBL/GenBank/DDBJ databases">
        <authorList>
            <person name="Kaushik A."/>
        </authorList>
    </citation>
    <scope>NUCLEOTIDE SEQUENCE</scope>
    <source>
        <strain evidence="5">AG4-R118</strain>
    </source>
</reference>
<feature type="region of interest" description="Disordered" evidence="3">
    <location>
        <begin position="412"/>
        <end position="440"/>
    </location>
</feature>
<feature type="compositionally biased region" description="Low complexity" evidence="3">
    <location>
        <begin position="607"/>
        <end position="625"/>
    </location>
</feature>
<feature type="region of interest" description="Disordered" evidence="3">
    <location>
        <begin position="28"/>
        <end position="108"/>
    </location>
</feature>
<dbReference type="EMBL" id="CAJMWX010001147">
    <property type="protein sequence ID" value="CAE6470963.1"/>
    <property type="molecule type" value="Genomic_DNA"/>
</dbReference>
<evidence type="ECO:0000256" key="1">
    <source>
        <dbReference type="ARBA" id="ARBA00022722"/>
    </source>
</evidence>
<dbReference type="GO" id="GO:0006139">
    <property type="term" value="P:nucleobase-containing compound metabolic process"/>
    <property type="evidence" value="ECO:0007669"/>
    <property type="project" value="InterPro"/>
</dbReference>
<dbReference type="Pfam" id="PF01612">
    <property type="entry name" value="DNA_pol_A_exo1"/>
    <property type="match status" value="2"/>
</dbReference>
<protein>
    <recommendedName>
        <fullName evidence="4">3'-5' exonuclease domain-containing protein</fullName>
    </recommendedName>
</protein>
<dbReference type="GO" id="GO:0005634">
    <property type="term" value="C:nucleus"/>
    <property type="evidence" value="ECO:0007669"/>
    <property type="project" value="TreeGrafter"/>
</dbReference>
<dbReference type="AlphaFoldDB" id="A0A8H3C3D6"/>
<dbReference type="InterPro" id="IPR012337">
    <property type="entry name" value="RNaseH-like_sf"/>
</dbReference>
<dbReference type="InterPro" id="IPR002562">
    <property type="entry name" value="3'-5'_exonuclease_dom"/>
</dbReference>
<feature type="compositionally biased region" description="Acidic residues" evidence="3">
    <location>
        <begin position="304"/>
        <end position="314"/>
    </location>
</feature>
<dbReference type="SUPFAM" id="SSF53098">
    <property type="entry name" value="Ribonuclease H-like"/>
    <property type="match status" value="1"/>
</dbReference>
<feature type="compositionally biased region" description="Polar residues" evidence="3">
    <location>
        <begin position="644"/>
        <end position="662"/>
    </location>
</feature>
<evidence type="ECO:0000256" key="3">
    <source>
        <dbReference type="SAM" id="MobiDB-lite"/>
    </source>
</evidence>
<organism evidence="5 6">
    <name type="scientific">Rhizoctonia solani</name>
    <dbReference type="NCBI Taxonomy" id="456999"/>
    <lineage>
        <taxon>Eukaryota</taxon>
        <taxon>Fungi</taxon>
        <taxon>Dikarya</taxon>
        <taxon>Basidiomycota</taxon>
        <taxon>Agaricomycotina</taxon>
        <taxon>Agaricomycetes</taxon>
        <taxon>Cantharellales</taxon>
        <taxon>Ceratobasidiaceae</taxon>
        <taxon>Rhizoctonia</taxon>
    </lineage>
</organism>
<accession>A0A8H3C3D6</accession>
<dbReference type="GO" id="GO:0003676">
    <property type="term" value="F:nucleic acid binding"/>
    <property type="evidence" value="ECO:0007669"/>
    <property type="project" value="InterPro"/>
</dbReference>
<dbReference type="GO" id="GO:0005737">
    <property type="term" value="C:cytoplasm"/>
    <property type="evidence" value="ECO:0007669"/>
    <property type="project" value="TreeGrafter"/>
</dbReference>
<gene>
    <name evidence="5" type="ORF">RDB_LOCUS107285</name>
</gene>
<dbReference type="GO" id="GO:0008408">
    <property type="term" value="F:3'-5' exonuclease activity"/>
    <property type="evidence" value="ECO:0007669"/>
    <property type="project" value="InterPro"/>
</dbReference>
<name>A0A8H3C3D6_9AGAM</name>
<evidence type="ECO:0000313" key="6">
    <source>
        <dbReference type="Proteomes" id="UP000663888"/>
    </source>
</evidence>
<evidence type="ECO:0000256" key="2">
    <source>
        <dbReference type="ARBA" id="ARBA00022801"/>
    </source>
</evidence>
<feature type="region of interest" description="Disordered" evidence="3">
    <location>
        <begin position="515"/>
        <end position="662"/>
    </location>
</feature>
<evidence type="ECO:0000313" key="5">
    <source>
        <dbReference type="EMBL" id="CAE6470963.1"/>
    </source>
</evidence>
<sequence length="751" mass="82632">MHRVSFRVVGCPRLWTRKSPVIKTHRGMSTVNEGSGLGDPPAILRRECPDDQEPGPRKKSRKSAIMEALRRGASQTDETPSSCRHMSTGALVSNSRSTSPRHQTRPKSPILVSGISISSTGLPFYRHTEPLESSSLPALLTSQVEYLRDMDQANYAVSQMIDRMDPFPGSRWRGVVGFDMEWTVGFGMAARKTGLIQLSDTKTILLIQISAMESFPHKLKDLITSATILKVGVNIEADMKKLCRDFGSSYAARGVLELSHLARAVDVGLVGTKVEDLETNRASLGVGIPRNIDCAQISNGPDPIVEDELPDEENGQTPGENEPVTPAKKEGTNDLVRSGRRLISLARLVRRYLERELEKGDVRTSNWEKVLTDEQKQYAANDAHAGLALYLALRKIHSRSVAEGVIPVPSPPPWEDHALSNSITGEHPSEPRPAPPPFRARVTTRQVTPERKFVPTSELQDLTPIQLELILPWDSVIKDLQAEFDEARAAVLVKRKKEGVDLKGRGEVVVAASAAAEAVEPAQPVDTPSSAHTSDSKPGAVAKPLISNPLGNSYYDNPQPGNSRSFGKGRSQENYRRPAYQEQNSDALGKKWPPTRAFASRPTETLSRASSSTTPTVSRSVSETEPPLDIDGVDSEPEGPTRPSIPTSNVGSPTPGSNTRPTSQHLRAYLLWYKQQLPLPQICASLRSARYPLAKSTVISYIIQALQADEKLPFEETRLKDLVSLDTTNWIRENYRQFLESKVGPMENESQ</sequence>
<dbReference type="InterPro" id="IPR051132">
    <property type="entry name" value="3-5_Exonuclease_domain"/>
</dbReference>